<dbReference type="GO" id="GO:0016020">
    <property type="term" value="C:membrane"/>
    <property type="evidence" value="ECO:0007669"/>
    <property type="project" value="UniProtKB-SubCell"/>
</dbReference>
<comment type="similarity">
    <text evidence="5">Belongs to the BI1 family.</text>
</comment>
<evidence type="ECO:0000256" key="4">
    <source>
        <dbReference type="ARBA" id="ARBA00023136"/>
    </source>
</evidence>
<dbReference type="OrthoDB" id="7933078at2759"/>
<feature type="non-terminal residue" evidence="6">
    <location>
        <position position="1"/>
    </location>
</feature>
<dbReference type="OMA" id="NPWFTYA"/>
<dbReference type="Pfam" id="PF01027">
    <property type="entry name" value="Bax1-I"/>
    <property type="match status" value="1"/>
</dbReference>
<organism evidence="7">
    <name type="scientific">Perkinsus marinus (strain ATCC 50983 / TXsc)</name>
    <dbReference type="NCBI Taxonomy" id="423536"/>
    <lineage>
        <taxon>Eukaryota</taxon>
        <taxon>Sar</taxon>
        <taxon>Alveolata</taxon>
        <taxon>Perkinsozoa</taxon>
        <taxon>Perkinsea</taxon>
        <taxon>Perkinsida</taxon>
        <taxon>Perkinsidae</taxon>
        <taxon>Perkinsus</taxon>
    </lineage>
</organism>
<comment type="subcellular location">
    <subcellularLocation>
        <location evidence="1">Membrane</location>
        <topology evidence="1">Multi-pass membrane protein</topology>
    </subcellularLocation>
</comment>
<feature type="transmembrane region" description="Helical" evidence="5">
    <location>
        <begin position="63"/>
        <end position="82"/>
    </location>
</feature>
<evidence type="ECO:0000256" key="3">
    <source>
        <dbReference type="ARBA" id="ARBA00022989"/>
    </source>
</evidence>
<accession>C5LJU8</accession>
<keyword evidence="7" id="KW-1185">Reference proteome</keyword>
<feature type="transmembrane region" description="Helical" evidence="5">
    <location>
        <begin position="117"/>
        <end position="137"/>
    </location>
</feature>
<dbReference type="EMBL" id="GG682544">
    <property type="protein sequence ID" value="EER02995.1"/>
    <property type="molecule type" value="Genomic_DNA"/>
</dbReference>
<feature type="transmembrane region" description="Helical" evidence="5">
    <location>
        <begin position="94"/>
        <end position="111"/>
    </location>
</feature>
<keyword evidence="4 5" id="KW-0472">Membrane</keyword>
<dbReference type="InterPro" id="IPR006214">
    <property type="entry name" value="Bax_inhibitor_1-related"/>
</dbReference>
<feature type="transmembrane region" description="Helical" evidence="5">
    <location>
        <begin position="176"/>
        <end position="196"/>
    </location>
</feature>
<evidence type="ECO:0000256" key="2">
    <source>
        <dbReference type="ARBA" id="ARBA00022692"/>
    </source>
</evidence>
<dbReference type="PANTHER" id="PTHR23291:SF47">
    <property type="entry name" value="TRANSMEMBRANE BAX INHIBITOR MOTIF CONTAINING 7"/>
    <property type="match status" value="1"/>
</dbReference>
<evidence type="ECO:0000256" key="5">
    <source>
        <dbReference type="RuleBase" id="RU004379"/>
    </source>
</evidence>
<dbReference type="RefSeq" id="XP_002771179.1">
    <property type="nucleotide sequence ID" value="XM_002771133.1"/>
</dbReference>
<feature type="transmembrane region" description="Helical" evidence="5">
    <location>
        <begin position="32"/>
        <end position="57"/>
    </location>
</feature>
<evidence type="ECO:0000313" key="7">
    <source>
        <dbReference type="Proteomes" id="UP000007800"/>
    </source>
</evidence>
<name>C5LJU8_PERM5</name>
<keyword evidence="2 5" id="KW-0812">Transmembrane</keyword>
<dbReference type="AlphaFoldDB" id="C5LJU8"/>
<reference evidence="6 7" key="1">
    <citation type="submission" date="2008-07" db="EMBL/GenBank/DDBJ databases">
        <authorList>
            <person name="El-Sayed N."/>
            <person name="Caler E."/>
            <person name="Inman J."/>
            <person name="Amedeo P."/>
            <person name="Hass B."/>
            <person name="Wortman J."/>
        </authorList>
    </citation>
    <scope>NUCLEOTIDE SEQUENCE [LARGE SCALE GENOMIC DNA]</scope>
    <source>
        <strain evidence="7">ATCC 50983 / TXsc</strain>
    </source>
</reference>
<keyword evidence="3 5" id="KW-1133">Transmembrane helix</keyword>
<proteinExistence type="inferred from homology"/>
<dbReference type="GeneID" id="9051577"/>
<dbReference type="Proteomes" id="UP000007800">
    <property type="component" value="Unassembled WGS sequence"/>
</dbReference>
<evidence type="ECO:0000313" key="6">
    <source>
        <dbReference type="EMBL" id="EER02995.1"/>
    </source>
</evidence>
<protein>
    <submittedName>
        <fullName evidence="6">Transmembrane BAX inhibitor motif-containing protein, putative</fullName>
    </submittedName>
</protein>
<gene>
    <name evidence="6" type="ORF">Pmar_PMAR007120</name>
</gene>
<feature type="transmembrane region" description="Helical" evidence="5">
    <location>
        <begin position="149"/>
        <end position="170"/>
    </location>
</feature>
<dbReference type="PANTHER" id="PTHR23291">
    <property type="entry name" value="BAX INHIBITOR-RELATED"/>
    <property type="match status" value="1"/>
</dbReference>
<evidence type="ECO:0000256" key="1">
    <source>
        <dbReference type="ARBA" id="ARBA00004141"/>
    </source>
</evidence>
<dbReference type="InParanoid" id="C5LJU8"/>
<sequence length="233" mass="26007">YYMYGDDIFNGDNTKLLTNVGVDMRMGFIKKVYGILAVQLLVTFGIILFMSLVIPTTYIYNNFWLFILSCVITVGLSIALSCSPELCRNYPNNYIALGTFTVFEGIMLGFITSMYTISSIILTIGITCIVMGGLTIFAMTTKKDFTEGLMPYLFAGLLALLLFAVLLMIFHPKGNSYWYAIYGGLGALIFSLYIVFDTQLICGRGEHLGMDFTIDDYVMAALSIYLDVVNLFL</sequence>